<dbReference type="Proteomes" id="UP001482513">
    <property type="component" value="Unassembled WGS sequence"/>
</dbReference>
<evidence type="ECO:0000259" key="2">
    <source>
        <dbReference type="Pfam" id="PF17761"/>
    </source>
</evidence>
<dbReference type="Pfam" id="PF17761">
    <property type="entry name" value="DUF1016_N"/>
    <property type="match status" value="1"/>
</dbReference>
<feature type="domain" description="YhcG PDDEXK nuclease" evidence="1">
    <location>
        <begin position="176"/>
        <end position="324"/>
    </location>
</feature>
<accession>A0ABV0KBF9</accession>
<dbReference type="EMBL" id="JAMPKX010000019">
    <property type="protein sequence ID" value="MEP0950082.1"/>
    <property type="molecule type" value="Genomic_DNA"/>
</dbReference>
<evidence type="ECO:0000313" key="4">
    <source>
        <dbReference type="Proteomes" id="UP001482513"/>
    </source>
</evidence>
<dbReference type="InterPro" id="IPR041527">
    <property type="entry name" value="YhcG_N"/>
</dbReference>
<dbReference type="InterPro" id="IPR053148">
    <property type="entry name" value="PD-DEXK-like_domain"/>
</dbReference>
<gene>
    <name evidence="3" type="ORF">NC992_24630</name>
</gene>
<reference evidence="3 4" key="1">
    <citation type="submission" date="2022-04" db="EMBL/GenBank/DDBJ databases">
        <title>Positive selection, recombination, and allopatry shape intraspecific diversity of widespread and dominant cyanobacteria.</title>
        <authorList>
            <person name="Wei J."/>
            <person name="Shu W."/>
            <person name="Hu C."/>
        </authorList>
    </citation>
    <scope>NUCLEOTIDE SEQUENCE [LARGE SCALE GENOMIC DNA]</scope>
    <source>
        <strain evidence="3 4">DQ-A4</strain>
    </source>
</reference>
<proteinExistence type="predicted"/>
<dbReference type="PANTHER" id="PTHR30547:SF0">
    <property type="entry name" value="BLR8175 PROTEIN"/>
    <property type="match status" value="1"/>
</dbReference>
<dbReference type="RefSeq" id="WP_190707643.1">
    <property type="nucleotide sequence ID" value="NZ_JAMPKX010000019.1"/>
</dbReference>
<name>A0ABV0KBF9_9CYAN</name>
<sequence length="351" mass="40349">MPQDNSLFPADNYDVFLKDLKTRIRQAQVKAALAVNKELVILYWQIGREILARQQQEGWGAKVIDRLAKDLKREFPDMKGFSPRNLKYMRAFAEAYPDQTIVQEVLAQITWYHNQALLDKLKAPGERLWYAQGTLKNGWSRSILAMQIESNLFQRQGGAVTNFERTLPPEQSDLAQQLLKDPYNFDFLNLTSSIQERELEKALVERIRDFLLELGVGFAFVGSQYRLEVSGNEYFMDMLFYHLKLRCYVVIDLKVTEFRPEYTGKMNFYVAAVDDLLRHPDDQPTIGIVLCKSKDKTIAEYALRNVNTPIAVTTHSLPDQLKANLPTIEELEMELDAVVSELSEGNEAVEA</sequence>
<dbReference type="InterPro" id="IPR011856">
    <property type="entry name" value="tRNA_endonuc-like_dom_sf"/>
</dbReference>
<comment type="caution">
    <text evidence="3">The sequence shown here is derived from an EMBL/GenBank/DDBJ whole genome shotgun (WGS) entry which is preliminary data.</text>
</comment>
<evidence type="ECO:0000313" key="3">
    <source>
        <dbReference type="EMBL" id="MEP0950082.1"/>
    </source>
</evidence>
<organism evidence="3 4">
    <name type="scientific">Leptolyngbya subtilissima DQ-A4</name>
    <dbReference type="NCBI Taxonomy" id="2933933"/>
    <lineage>
        <taxon>Bacteria</taxon>
        <taxon>Bacillati</taxon>
        <taxon>Cyanobacteriota</taxon>
        <taxon>Cyanophyceae</taxon>
        <taxon>Leptolyngbyales</taxon>
        <taxon>Leptolyngbyaceae</taxon>
        <taxon>Leptolyngbya group</taxon>
        <taxon>Leptolyngbya</taxon>
    </lineage>
</organism>
<keyword evidence="4" id="KW-1185">Reference proteome</keyword>
<protein>
    <submittedName>
        <fullName evidence="3">PDDEXK nuclease domain-containing protein</fullName>
    </submittedName>
</protein>
<dbReference type="InterPro" id="IPR009362">
    <property type="entry name" value="YhcG_C"/>
</dbReference>
<dbReference type="PANTHER" id="PTHR30547">
    <property type="entry name" value="UNCHARACTERIZED PROTEIN YHCG-RELATED"/>
    <property type="match status" value="1"/>
</dbReference>
<dbReference type="Gene3D" id="3.40.1350.10">
    <property type="match status" value="1"/>
</dbReference>
<dbReference type="Pfam" id="PF06250">
    <property type="entry name" value="YhcG_C"/>
    <property type="match status" value="1"/>
</dbReference>
<evidence type="ECO:0000259" key="1">
    <source>
        <dbReference type="Pfam" id="PF06250"/>
    </source>
</evidence>
<feature type="domain" description="YhcG N-terminal" evidence="2">
    <location>
        <begin position="20"/>
        <end position="155"/>
    </location>
</feature>